<dbReference type="InterPro" id="IPR009091">
    <property type="entry name" value="RCC1/BLIP-II"/>
</dbReference>
<sequence>DLSKFGCVSDELALQVRAIAMVCVQAICKTDKALWLPSSLHLAAYYDSVELLEILIEVFNYEEAMALDGSTPAQFAAMKGHLRALAILYRNVDISIYCCVGGFNAYEFLKSFAKRDESEKLPCLSRIYACGDNSTVSLGIVYGKCTKYPVPVQFFDEPSFGKEVTQVSFGKYHTIYLIDGRAYSCGLGRYGKLGHGDEKDQLEIRGIKFLETIVCVCAGPTHSVICTRKKIVVFGLNNKGQLGLGTKQLVLTPTVAKSFKENPGYIIDCSTAESLSVIIMSNFDFYVTGTSNGFLWRRYSGNTFKHVGNNYAHQTSSISVTDSSLIRIYAKEDTSKITIKVDGKNYYITSSIHITRCIGIYYTPALGALFFGFNYFYENRPHAITSGIFLFDSEYHGLIRPVYFYSTLMKRSIIEVASADVTRNGQIIIVDYIGDVYEGNLANYTLCLDPYFCNSNDDSSWDTTDHIIKVKVNRLRGILSAKSAFLTPDGRNMVLNLVEVDPRSVLRCMGNVSQAEFPSDSIAVIICMDENGDELGRYETSLEMLKHESDVCSSYFERWAGNQNNEIRITGKPELLEIFLSFCCDHCLRANLSMQETKTEKLEKAMASRNISHYGMLAAWLKWLMELLIFADKLICKSFFNAIMKELFRPPFEMSNLRDLFALARYLSSMELYQSLSELCAAIFPTLLENGFVNELLLDEILYIEDAFRSYALQNIAHTVDMFESKIKKLVVPEQTVRNIIMDVMAVVKEPMDMKSLINFCKTIKADSLPKKRRKHMGSSRSTMVDMEAMKNCGLQDSSTNEKNDGCLQMPNIFSKIAFKPVDIEKKYPSLSDVQIAIATNEVCENGILETHAFASVSGTVTEREGKTVKIKQKEKCPHISPRSTSKNTYGLQRRTSNSWHLDESMICGNSFAQIMEDEQARQLETIRQARCRLSDINMEEQAIAELTAQYEGEATMQGVSITVSTEREVEKVNDPLWAARS</sequence>
<dbReference type="InterPro" id="IPR000408">
    <property type="entry name" value="Reg_chr_condens"/>
</dbReference>
<evidence type="ECO:0000256" key="1">
    <source>
        <dbReference type="ARBA" id="ARBA00022737"/>
    </source>
</evidence>
<protein>
    <submittedName>
        <fullName evidence="3">Uncharacterized protein</fullName>
    </submittedName>
</protein>
<dbReference type="InterPro" id="IPR051625">
    <property type="entry name" value="Signaling_Regulatory_Domain"/>
</dbReference>
<feature type="repeat" description="RCC1" evidence="2">
    <location>
        <begin position="180"/>
        <end position="229"/>
    </location>
</feature>
<dbReference type="SUPFAM" id="SSF50985">
    <property type="entry name" value="RCC1/BLIP-II"/>
    <property type="match status" value="1"/>
</dbReference>
<dbReference type="Pfam" id="PF00415">
    <property type="entry name" value="RCC1"/>
    <property type="match status" value="3"/>
</dbReference>
<dbReference type="Gene3D" id="2.130.10.30">
    <property type="entry name" value="Regulator of chromosome condensation 1/beta-lactamase-inhibitor protein II"/>
    <property type="match status" value="1"/>
</dbReference>
<feature type="non-terminal residue" evidence="3">
    <location>
        <position position="1"/>
    </location>
</feature>
<reference evidence="4" key="1">
    <citation type="submission" date="2012-08" db="EMBL/GenBank/DDBJ databases">
        <title>The Genome Sequence of Wuchereria bancrofti.</title>
        <authorList>
            <person name="Nutman T.B."/>
            <person name="Fink D.L."/>
            <person name="Russ C."/>
            <person name="Young S."/>
            <person name="Zeng Q."/>
            <person name="Koehrsen M."/>
            <person name="Alvarado L."/>
            <person name="Berlin A."/>
            <person name="Chapman S.B."/>
            <person name="Chen Z."/>
            <person name="Freedman E."/>
            <person name="Gellesch M."/>
            <person name="Goldberg J."/>
            <person name="Griggs A."/>
            <person name="Gujja S."/>
            <person name="Heilman E.R."/>
            <person name="Heiman D."/>
            <person name="Hepburn T."/>
            <person name="Howarth C."/>
            <person name="Jen D."/>
            <person name="Larson L."/>
            <person name="Lewis B."/>
            <person name="Mehta T."/>
            <person name="Park D."/>
            <person name="Pearson M."/>
            <person name="Roberts A."/>
            <person name="Saif S."/>
            <person name="Shea T."/>
            <person name="Shenoy N."/>
            <person name="Sisk P."/>
            <person name="Stolte C."/>
            <person name="Sykes S."/>
            <person name="Walk T."/>
            <person name="White J."/>
            <person name="Yandava C."/>
            <person name="Haas B."/>
            <person name="Henn M.R."/>
            <person name="Nusbaum C."/>
            <person name="Birren B."/>
        </authorList>
    </citation>
    <scope>NUCLEOTIDE SEQUENCE [LARGE SCALE GENOMIC DNA]</scope>
    <source>
        <strain evidence="4">NA</strain>
    </source>
</reference>
<comment type="caution">
    <text evidence="3">The sequence shown here is derived from an EMBL/GenBank/DDBJ whole genome shotgun (WGS) entry which is preliminary data.</text>
</comment>
<dbReference type="PANTHER" id="PTHR22872:SF2">
    <property type="entry name" value="INHIBITOR OF BRUTON TYROSINE KINASE"/>
    <property type="match status" value="1"/>
</dbReference>
<feature type="repeat" description="RCC1" evidence="2">
    <location>
        <begin position="229"/>
        <end position="282"/>
    </location>
</feature>
<name>J9EUQ6_WUCBA</name>
<evidence type="ECO:0000256" key="2">
    <source>
        <dbReference type="PROSITE-ProRule" id="PRU00235"/>
    </source>
</evidence>
<keyword evidence="1" id="KW-0677">Repeat</keyword>
<proteinExistence type="predicted"/>
<dbReference type="EMBL" id="ADBV01000947">
    <property type="protein sequence ID" value="EJW85908.1"/>
    <property type="molecule type" value="Genomic_DNA"/>
</dbReference>
<feature type="repeat" description="RCC1" evidence="2">
    <location>
        <begin position="125"/>
        <end position="180"/>
    </location>
</feature>
<dbReference type="InterPro" id="IPR036770">
    <property type="entry name" value="Ankyrin_rpt-contain_sf"/>
</dbReference>
<evidence type="ECO:0000313" key="4">
    <source>
        <dbReference type="Proteomes" id="UP000004810"/>
    </source>
</evidence>
<organism evidence="3 4">
    <name type="scientific">Wuchereria bancrofti</name>
    <dbReference type="NCBI Taxonomy" id="6293"/>
    <lineage>
        <taxon>Eukaryota</taxon>
        <taxon>Metazoa</taxon>
        <taxon>Ecdysozoa</taxon>
        <taxon>Nematoda</taxon>
        <taxon>Chromadorea</taxon>
        <taxon>Rhabditida</taxon>
        <taxon>Spirurina</taxon>
        <taxon>Spiruromorpha</taxon>
        <taxon>Filarioidea</taxon>
        <taxon>Onchocercidae</taxon>
        <taxon>Wuchereria</taxon>
    </lineage>
</organism>
<dbReference type="SUPFAM" id="SSF48403">
    <property type="entry name" value="Ankyrin repeat"/>
    <property type="match status" value="1"/>
</dbReference>
<gene>
    <name evidence="3" type="ORF">WUBG_03179</name>
</gene>
<evidence type="ECO:0000313" key="3">
    <source>
        <dbReference type="EMBL" id="EJW85908.1"/>
    </source>
</evidence>
<dbReference type="Proteomes" id="UP000004810">
    <property type="component" value="Unassembled WGS sequence"/>
</dbReference>
<dbReference type="AlphaFoldDB" id="J9EUQ6"/>
<dbReference type="PROSITE" id="PS50012">
    <property type="entry name" value="RCC1_3"/>
    <property type="match status" value="3"/>
</dbReference>
<accession>J9EUQ6</accession>
<dbReference type="PANTHER" id="PTHR22872">
    <property type="entry name" value="BTK-BINDING PROTEIN-RELATED"/>
    <property type="match status" value="1"/>
</dbReference>